<accession>A0A6C0U5A9</accession>
<reference evidence="2 3" key="1">
    <citation type="submission" date="2020-02" db="EMBL/GenBank/DDBJ databases">
        <title>Genome sequencing for Kineobactrum sp. M2.</title>
        <authorList>
            <person name="Park S.-J."/>
        </authorList>
    </citation>
    <scope>NUCLEOTIDE SEQUENCE [LARGE SCALE GENOMIC DNA]</scope>
    <source>
        <strain evidence="2 3">M2</strain>
    </source>
</reference>
<sequence>MAQEKPAAAPDAAAPKETSTPVVDKDRARTVTCKADLRVVTDSLGVFCLKAGVPRTLNAKLVYAAQGAAAKQEVDIEIK</sequence>
<dbReference type="RefSeq" id="WP_163496593.1">
    <property type="nucleotide sequence ID" value="NZ_CP048711.1"/>
</dbReference>
<evidence type="ECO:0000313" key="2">
    <source>
        <dbReference type="EMBL" id="QIB67166.1"/>
    </source>
</evidence>
<dbReference type="EMBL" id="CP048711">
    <property type="protein sequence ID" value="QIB67166.1"/>
    <property type="molecule type" value="Genomic_DNA"/>
</dbReference>
<dbReference type="AlphaFoldDB" id="A0A6C0U5A9"/>
<dbReference type="Proteomes" id="UP000477680">
    <property type="component" value="Chromosome"/>
</dbReference>
<dbReference type="KEGG" id="kim:G3T16_18920"/>
<organism evidence="2 3">
    <name type="scientific">Kineobactrum salinum</name>
    <dbReference type="NCBI Taxonomy" id="2708301"/>
    <lineage>
        <taxon>Bacteria</taxon>
        <taxon>Pseudomonadati</taxon>
        <taxon>Pseudomonadota</taxon>
        <taxon>Gammaproteobacteria</taxon>
        <taxon>Cellvibrionales</taxon>
        <taxon>Halieaceae</taxon>
        <taxon>Kineobactrum</taxon>
    </lineage>
</organism>
<protein>
    <submittedName>
        <fullName evidence="2">Uncharacterized protein</fullName>
    </submittedName>
</protein>
<evidence type="ECO:0000313" key="3">
    <source>
        <dbReference type="Proteomes" id="UP000477680"/>
    </source>
</evidence>
<keyword evidence="3" id="KW-1185">Reference proteome</keyword>
<name>A0A6C0U5A9_9GAMM</name>
<feature type="region of interest" description="Disordered" evidence="1">
    <location>
        <begin position="1"/>
        <end position="25"/>
    </location>
</feature>
<gene>
    <name evidence="2" type="ORF">G3T16_18920</name>
</gene>
<feature type="compositionally biased region" description="Low complexity" evidence="1">
    <location>
        <begin position="1"/>
        <end position="15"/>
    </location>
</feature>
<proteinExistence type="predicted"/>
<evidence type="ECO:0000256" key="1">
    <source>
        <dbReference type="SAM" id="MobiDB-lite"/>
    </source>
</evidence>